<evidence type="ECO:0000313" key="3">
    <source>
        <dbReference type="Proteomes" id="UP000288805"/>
    </source>
</evidence>
<dbReference type="Gene3D" id="3.60.10.10">
    <property type="entry name" value="Endonuclease/exonuclease/phosphatase"/>
    <property type="match status" value="1"/>
</dbReference>
<dbReference type="AlphaFoldDB" id="A0A438CX99"/>
<feature type="domain" description="Endonuclease/exonuclease/phosphatase" evidence="1">
    <location>
        <begin position="59"/>
        <end position="151"/>
    </location>
</feature>
<evidence type="ECO:0000259" key="1">
    <source>
        <dbReference type="Pfam" id="PF03372"/>
    </source>
</evidence>
<name>A0A438CX99_VITVI</name>
<dbReference type="GO" id="GO:0003824">
    <property type="term" value="F:catalytic activity"/>
    <property type="evidence" value="ECO:0007669"/>
    <property type="project" value="InterPro"/>
</dbReference>
<dbReference type="Pfam" id="PF03372">
    <property type="entry name" value="Exo_endo_phos"/>
    <property type="match status" value="1"/>
</dbReference>
<dbReference type="Proteomes" id="UP000288805">
    <property type="component" value="Unassembled WGS sequence"/>
</dbReference>
<protein>
    <recommendedName>
        <fullName evidence="1">Endonuclease/exonuclease/phosphatase domain-containing protein</fullName>
    </recommendedName>
</protein>
<sequence length="151" mass="16593">MKEMSDRIVRSLGIGRNLGWVSLYARGSAGGVLVMWDKNVLEGEEGDVGGASRCQGLWGDPWCIAGDFNAVRFPIEKSNGRQMSTMMRDFSGFIEEFELVDPPLGGGTFTWSGGEGGSLKARLDRFLFSGDWEERMVGAMQVLLPRPVSDH</sequence>
<proteinExistence type="predicted"/>
<gene>
    <name evidence="2" type="ORF">CK203_107059</name>
</gene>
<comment type="caution">
    <text evidence="2">The sequence shown here is derived from an EMBL/GenBank/DDBJ whole genome shotgun (WGS) entry which is preliminary data.</text>
</comment>
<evidence type="ECO:0000313" key="2">
    <source>
        <dbReference type="EMBL" id="RVW27827.1"/>
    </source>
</evidence>
<dbReference type="PANTHER" id="PTHR33710">
    <property type="entry name" value="BNAC02G09200D PROTEIN"/>
    <property type="match status" value="1"/>
</dbReference>
<dbReference type="EMBL" id="QGNW01001937">
    <property type="protein sequence ID" value="RVW27827.1"/>
    <property type="molecule type" value="Genomic_DNA"/>
</dbReference>
<dbReference type="SUPFAM" id="SSF56219">
    <property type="entry name" value="DNase I-like"/>
    <property type="match status" value="1"/>
</dbReference>
<reference evidence="2 3" key="1">
    <citation type="journal article" date="2018" name="PLoS Genet.">
        <title>Population sequencing reveals clonal diversity and ancestral inbreeding in the grapevine cultivar Chardonnay.</title>
        <authorList>
            <person name="Roach M.J."/>
            <person name="Johnson D.L."/>
            <person name="Bohlmann J."/>
            <person name="van Vuuren H.J."/>
            <person name="Jones S.J."/>
            <person name="Pretorius I.S."/>
            <person name="Schmidt S.A."/>
            <person name="Borneman A.R."/>
        </authorList>
    </citation>
    <scope>NUCLEOTIDE SEQUENCE [LARGE SCALE GENOMIC DNA]</scope>
    <source>
        <strain evidence="3">cv. Chardonnay</strain>
        <tissue evidence="2">Leaf</tissue>
    </source>
</reference>
<dbReference type="InterPro" id="IPR005135">
    <property type="entry name" value="Endo/exonuclease/phosphatase"/>
</dbReference>
<accession>A0A438CX99</accession>
<dbReference type="PANTHER" id="PTHR33710:SF71">
    <property type="entry name" value="ENDONUCLEASE_EXONUCLEASE_PHOSPHATASE DOMAIN-CONTAINING PROTEIN"/>
    <property type="match status" value="1"/>
</dbReference>
<dbReference type="InterPro" id="IPR036691">
    <property type="entry name" value="Endo/exonu/phosph_ase_sf"/>
</dbReference>
<organism evidence="2 3">
    <name type="scientific">Vitis vinifera</name>
    <name type="common">Grape</name>
    <dbReference type="NCBI Taxonomy" id="29760"/>
    <lineage>
        <taxon>Eukaryota</taxon>
        <taxon>Viridiplantae</taxon>
        <taxon>Streptophyta</taxon>
        <taxon>Embryophyta</taxon>
        <taxon>Tracheophyta</taxon>
        <taxon>Spermatophyta</taxon>
        <taxon>Magnoliopsida</taxon>
        <taxon>eudicotyledons</taxon>
        <taxon>Gunneridae</taxon>
        <taxon>Pentapetalae</taxon>
        <taxon>rosids</taxon>
        <taxon>Vitales</taxon>
        <taxon>Vitaceae</taxon>
        <taxon>Viteae</taxon>
        <taxon>Vitis</taxon>
    </lineage>
</organism>